<dbReference type="PROSITE" id="PS50111">
    <property type="entry name" value="CHEMOTAXIS_TRANSDUC_2"/>
    <property type="match status" value="1"/>
</dbReference>
<name>A0A4U0FCW9_9BACL</name>
<evidence type="ECO:0000313" key="14">
    <source>
        <dbReference type="EMBL" id="TJY42600.1"/>
    </source>
</evidence>
<feature type="domain" description="HAMP" evidence="13">
    <location>
        <begin position="295"/>
        <end position="347"/>
    </location>
</feature>
<dbReference type="AlphaFoldDB" id="A0A4U0FCW9"/>
<keyword evidence="7 9" id="KW-0807">Transducer</keyword>
<evidence type="ECO:0000256" key="4">
    <source>
        <dbReference type="ARBA" id="ARBA00022692"/>
    </source>
</evidence>
<dbReference type="RefSeq" id="WP_136777019.1">
    <property type="nucleotide sequence ID" value="NZ_SUPK01000003.1"/>
</dbReference>
<dbReference type="Pfam" id="PF00015">
    <property type="entry name" value="MCPsignal"/>
    <property type="match status" value="1"/>
</dbReference>
<evidence type="ECO:0000313" key="15">
    <source>
        <dbReference type="Proteomes" id="UP000309673"/>
    </source>
</evidence>
<keyword evidence="4 11" id="KW-0812">Transmembrane</keyword>
<dbReference type="InterPro" id="IPR003660">
    <property type="entry name" value="HAMP_dom"/>
</dbReference>
<dbReference type="SMART" id="SM00283">
    <property type="entry name" value="MA"/>
    <property type="match status" value="1"/>
</dbReference>
<dbReference type="SUPFAM" id="SSF103190">
    <property type="entry name" value="Sensory domain-like"/>
    <property type="match status" value="1"/>
</dbReference>
<dbReference type="EMBL" id="SUPK01000003">
    <property type="protein sequence ID" value="TJY42600.1"/>
    <property type="molecule type" value="Genomic_DNA"/>
</dbReference>
<evidence type="ECO:0000256" key="6">
    <source>
        <dbReference type="ARBA" id="ARBA00023136"/>
    </source>
</evidence>
<evidence type="ECO:0000259" key="13">
    <source>
        <dbReference type="PROSITE" id="PS50885"/>
    </source>
</evidence>
<evidence type="ECO:0000256" key="8">
    <source>
        <dbReference type="ARBA" id="ARBA00029447"/>
    </source>
</evidence>
<keyword evidence="2" id="KW-1003">Cell membrane</keyword>
<dbReference type="PROSITE" id="PS50885">
    <property type="entry name" value="HAMP"/>
    <property type="match status" value="1"/>
</dbReference>
<evidence type="ECO:0000256" key="3">
    <source>
        <dbReference type="ARBA" id="ARBA00022500"/>
    </source>
</evidence>
<dbReference type="GO" id="GO:0006935">
    <property type="term" value="P:chemotaxis"/>
    <property type="evidence" value="ECO:0007669"/>
    <property type="project" value="UniProtKB-KW"/>
</dbReference>
<evidence type="ECO:0000259" key="12">
    <source>
        <dbReference type="PROSITE" id="PS50111"/>
    </source>
</evidence>
<dbReference type="CDD" id="cd06225">
    <property type="entry name" value="HAMP"/>
    <property type="match status" value="1"/>
</dbReference>
<comment type="subcellular location">
    <subcellularLocation>
        <location evidence="1">Cell membrane</location>
        <topology evidence="1">Multi-pass membrane protein</topology>
    </subcellularLocation>
</comment>
<evidence type="ECO:0000256" key="11">
    <source>
        <dbReference type="SAM" id="Phobius"/>
    </source>
</evidence>
<dbReference type="Pfam" id="PF00672">
    <property type="entry name" value="HAMP"/>
    <property type="match status" value="1"/>
</dbReference>
<evidence type="ECO:0000256" key="2">
    <source>
        <dbReference type="ARBA" id="ARBA00022475"/>
    </source>
</evidence>
<organism evidence="14 15">
    <name type="scientific">Cohnella pontilimi</name>
    <dbReference type="NCBI Taxonomy" id="2564100"/>
    <lineage>
        <taxon>Bacteria</taxon>
        <taxon>Bacillati</taxon>
        <taxon>Bacillota</taxon>
        <taxon>Bacilli</taxon>
        <taxon>Bacillales</taxon>
        <taxon>Paenibacillaceae</taxon>
        <taxon>Cohnella</taxon>
    </lineage>
</organism>
<proteinExistence type="inferred from homology"/>
<evidence type="ECO:0000256" key="7">
    <source>
        <dbReference type="ARBA" id="ARBA00023224"/>
    </source>
</evidence>
<dbReference type="Proteomes" id="UP000309673">
    <property type="component" value="Unassembled WGS sequence"/>
</dbReference>
<dbReference type="CDD" id="cd11386">
    <property type="entry name" value="MCP_signal"/>
    <property type="match status" value="1"/>
</dbReference>
<dbReference type="Gene3D" id="3.30.450.20">
    <property type="entry name" value="PAS domain"/>
    <property type="match status" value="2"/>
</dbReference>
<dbReference type="CDD" id="cd12914">
    <property type="entry name" value="PDC1_DGC_like"/>
    <property type="match status" value="1"/>
</dbReference>
<accession>A0A4U0FCW9</accession>
<reference evidence="14 15" key="1">
    <citation type="submission" date="2019-04" db="EMBL/GenBank/DDBJ databases">
        <title>Cohnella sp. nov., isolated from soil.</title>
        <authorList>
            <person name="Kim W."/>
        </authorList>
    </citation>
    <scope>NUCLEOTIDE SEQUENCE [LARGE SCALE GENOMIC DNA]</scope>
    <source>
        <strain evidence="14 15">CAU 1483</strain>
    </source>
</reference>
<dbReference type="OrthoDB" id="243053at2"/>
<protein>
    <submittedName>
        <fullName evidence="14">Methyl-accepting chemotaxis protein</fullName>
    </submittedName>
</protein>
<feature type="domain" description="Methyl-accepting transducer" evidence="12">
    <location>
        <begin position="352"/>
        <end position="595"/>
    </location>
</feature>
<sequence length="611" mass="66274">MIKMTVKNRLVFAFLAILILPCSAIGWFSYQKAKNEVTHAIMDNASQTVQFTNNQINELISRSFYDMDYLAKKLNVNMIQGDTSPAIKQILDQYKALHPEYEIVYFGTKNKQMFFSPDQKIDGYDPTTRPWFTNAVQNTGKAVVSDPMLSQVSGNITVNPSKTTDDGSGVVGGSLDLGKLAEQVNRIKVGKQGYASIMDKDRKYIAHPTQKAGDVNGEAFMDNFYKTDTGTVDYTFQGKSKRSVFVTNELTGWKIIATIEMSEIAGATQGILYTTLTVIALAIFVGTALIYLIIRSITTPLQNLMYATEKIASGDLTEEIEIRSNDELAQLARSVNNMMNKLRELIAGVVHSSQNVAAASQQISATTEEMASGSTTQASAAQNIQELFAELSSAINAVAKSAEEASDLAAKTSATAYQGGQIVNKSVESMDQVNAQMTQLEEDSGKIGEIIEVINDIAEQTNLLALNAAIEAARAGEQGRGFAVVAEEVRKLAERSGEATKQITEIITGMQKNTHRSVLAVTEGVSHTKETGQAFEQIMRMIKQMEQKVTEIAAASEEQAAQSNEVMHSVESISSASQEAAAASEETAATSQSLAQLAEGLHHSVSVFKVK</sequence>
<keyword evidence="3" id="KW-0145">Chemotaxis</keyword>
<keyword evidence="6 11" id="KW-0472">Membrane</keyword>
<dbReference type="GO" id="GO:0005886">
    <property type="term" value="C:plasma membrane"/>
    <property type="evidence" value="ECO:0007669"/>
    <property type="project" value="UniProtKB-SubCell"/>
</dbReference>
<dbReference type="CDD" id="cd12912">
    <property type="entry name" value="PDC2_MCP_like"/>
    <property type="match status" value="1"/>
</dbReference>
<dbReference type="PANTHER" id="PTHR32089">
    <property type="entry name" value="METHYL-ACCEPTING CHEMOTAXIS PROTEIN MCPB"/>
    <property type="match status" value="1"/>
</dbReference>
<evidence type="ECO:0000256" key="5">
    <source>
        <dbReference type="ARBA" id="ARBA00022989"/>
    </source>
</evidence>
<gene>
    <name evidence="14" type="ORF">E5161_07030</name>
</gene>
<dbReference type="SMART" id="SM00304">
    <property type="entry name" value="HAMP"/>
    <property type="match status" value="2"/>
</dbReference>
<dbReference type="InterPro" id="IPR004089">
    <property type="entry name" value="MCPsignal_dom"/>
</dbReference>
<feature type="transmembrane region" description="Helical" evidence="11">
    <location>
        <begin position="271"/>
        <end position="294"/>
    </location>
</feature>
<feature type="region of interest" description="Disordered" evidence="10">
    <location>
        <begin position="559"/>
        <end position="590"/>
    </location>
</feature>
<evidence type="ECO:0000256" key="9">
    <source>
        <dbReference type="PROSITE-ProRule" id="PRU00284"/>
    </source>
</evidence>
<keyword evidence="15" id="KW-1185">Reference proteome</keyword>
<evidence type="ECO:0000256" key="1">
    <source>
        <dbReference type="ARBA" id="ARBA00004651"/>
    </source>
</evidence>
<dbReference type="SUPFAM" id="SSF58104">
    <property type="entry name" value="Methyl-accepting chemotaxis protein (MCP) signaling domain"/>
    <property type="match status" value="1"/>
</dbReference>
<dbReference type="InterPro" id="IPR033479">
    <property type="entry name" value="dCache_1"/>
</dbReference>
<keyword evidence="5 11" id="KW-1133">Transmembrane helix</keyword>
<dbReference type="Pfam" id="PF02743">
    <property type="entry name" value="dCache_1"/>
    <property type="match status" value="1"/>
</dbReference>
<feature type="compositionally biased region" description="Low complexity" evidence="10">
    <location>
        <begin position="571"/>
        <end position="590"/>
    </location>
</feature>
<dbReference type="PANTHER" id="PTHR32089:SF112">
    <property type="entry name" value="LYSOZYME-LIKE PROTEIN-RELATED"/>
    <property type="match status" value="1"/>
</dbReference>
<dbReference type="Gene3D" id="1.10.287.950">
    <property type="entry name" value="Methyl-accepting chemotaxis protein"/>
    <property type="match status" value="1"/>
</dbReference>
<comment type="caution">
    <text evidence="14">The sequence shown here is derived from an EMBL/GenBank/DDBJ whole genome shotgun (WGS) entry which is preliminary data.</text>
</comment>
<dbReference type="InterPro" id="IPR029151">
    <property type="entry name" value="Sensor-like_sf"/>
</dbReference>
<dbReference type="GO" id="GO:0007165">
    <property type="term" value="P:signal transduction"/>
    <property type="evidence" value="ECO:0007669"/>
    <property type="project" value="UniProtKB-KW"/>
</dbReference>
<comment type="similarity">
    <text evidence="8">Belongs to the methyl-accepting chemotaxis (MCP) protein family.</text>
</comment>
<dbReference type="FunFam" id="1.10.287.950:FF:000001">
    <property type="entry name" value="Methyl-accepting chemotaxis sensory transducer"/>
    <property type="match status" value="1"/>
</dbReference>
<evidence type="ECO:0000256" key="10">
    <source>
        <dbReference type="SAM" id="MobiDB-lite"/>
    </source>
</evidence>